<dbReference type="Proteomes" id="UP001591681">
    <property type="component" value="Unassembled WGS sequence"/>
</dbReference>
<keyword evidence="3" id="KW-0964">Secreted</keyword>
<evidence type="ECO:0000256" key="12">
    <source>
        <dbReference type="SAM" id="SignalP"/>
    </source>
</evidence>
<organism evidence="14 15">
    <name type="scientific">Coilia grayii</name>
    <name type="common">Gray's grenadier anchovy</name>
    <dbReference type="NCBI Taxonomy" id="363190"/>
    <lineage>
        <taxon>Eukaryota</taxon>
        <taxon>Metazoa</taxon>
        <taxon>Chordata</taxon>
        <taxon>Craniata</taxon>
        <taxon>Vertebrata</taxon>
        <taxon>Euteleostomi</taxon>
        <taxon>Actinopterygii</taxon>
        <taxon>Neopterygii</taxon>
        <taxon>Teleostei</taxon>
        <taxon>Clupei</taxon>
        <taxon>Clupeiformes</taxon>
        <taxon>Clupeoidei</taxon>
        <taxon>Engraulidae</taxon>
        <taxon>Coilinae</taxon>
        <taxon>Coilia</taxon>
    </lineage>
</organism>
<proteinExistence type="inferred from homology"/>
<dbReference type="GO" id="GO:0005179">
    <property type="term" value="F:hormone activity"/>
    <property type="evidence" value="ECO:0007669"/>
    <property type="project" value="UniProtKB-KW"/>
</dbReference>
<comment type="subunit">
    <text evidence="7">Heterodimer of a common alpha chain and a unique beta chain which confers biological specificity to thyrotropin, lutropin, follitropin and gonadotropin.</text>
</comment>
<evidence type="ECO:0000256" key="9">
    <source>
        <dbReference type="ARBA" id="ARBA00042284"/>
    </source>
</evidence>
<evidence type="ECO:0000313" key="15">
    <source>
        <dbReference type="Proteomes" id="UP001591681"/>
    </source>
</evidence>
<dbReference type="AlphaFoldDB" id="A0ABD1JVD5"/>
<accession>A0ABD1JVD5</accession>
<dbReference type="PROSITE" id="PS00261">
    <property type="entry name" value="GLYCO_HORMONE_BETA_1"/>
    <property type="match status" value="1"/>
</dbReference>
<evidence type="ECO:0000256" key="6">
    <source>
        <dbReference type="ARBA" id="ARBA00023180"/>
    </source>
</evidence>
<dbReference type="InterPro" id="IPR018245">
    <property type="entry name" value="Gonadotropin_bsu_CS"/>
</dbReference>
<dbReference type="CDD" id="cd00069">
    <property type="entry name" value="GHB_like"/>
    <property type="match status" value="1"/>
</dbReference>
<dbReference type="InterPro" id="IPR001545">
    <property type="entry name" value="Gonadotropin_bsu"/>
</dbReference>
<dbReference type="InterPro" id="IPR006208">
    <property type="entry name" value="Glyco_hormone_CN"/>
</dbReference>
<protein>
    <recommendedName>
        <fullName evidence="8">Thyrotropin subunit beta</fullName>
    </recommendedName>
    <alternativeName>
        <fullName evidence="9">Thyroid-stimulating hormone subunit beta</fullName>
    </alternativeName>
    <alternativeName>
        <fullName evidence="10">Thyrotropin beta chain</fullName>
    </alternativeName>
</protein>
<feature type="chain" id="PRO_5044866834" description="Thyrotropin subunit beta" evidence="12">
    <location>
        <begin position="22"/>
        <end position="155"/>
    </location>
</feature>
<dbReference type="InterPro" id="IPR029034">
    <property type="entry name" value="Cystine-knot_cytokine"/>
</dbReference>
<comment type="similarity">
    <text evidence="2 11">Belongs to the glycoprotein hormones subunit beta family.</text>
</comment>
<dbReference type="PANTHER" id="PTHR11515">
    <property type="entry name" value="GLYCOPROTEIN HORMONE BETA CHAIN"/>
    <property type="match status" value="1"/>
</dbReference>
<evidence type="ECO:0000256" key="11">
    <source>
        <dbReference type="RuleBase" id="RU004069"/>
    </source>
</evidence>
<keyword evidence="6" id="KW-0325">Glycoprotein</keyword>
<keyword evidence="12" id="KW-0732">Signal</keyword>
<dbReference type="SMART" id="SM00068">
    <property type="entry name" value="GHB"/>
    <property type="match status" value="1"/>
</dbReference>
<dbReference type="FunFam" id="2.10.90.10:FF:000007">
    <property type="entry name" value="Luteinizing hormone beta subunit"/>
    <property type="match status" value="1"/>
</dbReference>
<evidence type="ECO:0000256" key="5">
    <source>
        <dbReference type="ARBA" id="ARBA00023157"/>
    </source>
</evidence>
<evidence type="ECO:0000256" key="1">
    <source>
        <dbReference type="ARBA" id="ARBA00004613"/>
    </source>
</evidence>
<name>A0ABD1JVD5_9TELE</name>
<feature type="signal peptide" evidence="12">
    <location>
        <begin position="1"/>
        <end position="21"/>
    </location>
</feature>
<evidence type="ECO:0000256" key="7">
    <source>
        <dbReference type="ARBA" id="ARBA00038688"/>
    </source>
</evidence>
<reference evidence="14 15" key="1">
    <citation type="submission" date="2024-09" db="EMBL/GenBank/DDBJ databases">
        <title>A chromosome-level genome assembly of Gray's grenadier anchovy, Coilia grayii.</title>
        <authorList>
            <person name="Fu Z."/>
        </authorList>
    </citation>
    <scope>NUCLEOTIDE SEQUENCE [LARGE SCALE GENOMIC DNA]</scope>
    <source>
        <strain evidence="14">G4</strain>
        <tissue evidence="14">Muscle</tissue>
    </source>
</reference>
<evidence type="ECO:0000313" key="14">
    <source>
        <dbReference type="EMBL" id="KAL2090814.1"/>
    </source>
</evidence>
<gene>
    <name evidence="14" type="ORF">ACEWY4_013077</name>
</gene>
<dbReference type="EMBL" id="JBHFQA010000011">
    <property type="protein sequence ID" value="KAL2090814.1"/>
    <property type="molecule type" value="Genomic_DNA"/>
</dbReference>
<dbReference type="Pfam" id="PF00007">
    <property type="entry name" value="Cys_knot"/>
    <property type="match status" value="1"/>
</dbReference>
<comment type="caution">
    <text evidence="14">The sequence shown here is derived from an EMBL/GenBank/DDBJ whole genome shotgun (WGS) entry which is preliminary data.</text>
</comment>
<keyword evidence="4 11" id="KW-0372">Hormone</keyword>
<dbReference type="SUPFAM" id="SSF57501">
    <property type="entry name" value="Cystine-knot cytokines"/>
    <property type="match status" value="1"/>
</dbReference>
<comment type="subcellular location">
    <subcellularLocation>
        <location evidence="1 11">Secreted</location>
    </subcellularLocation>
</comment>
<dbReference type="GO" id="GO:0005576">
    <property type="term" value="C:extracellular region"/>
    <property type="evidence" value="ECO:0007669"/>
    <property type="project" value="UniProtKB-SubCell"/>
</dbReference>
<evidence type="ECO:0000256" key="3">
    <source>
        <dbReference type="ARBA" id="ARBA00022525"/>
    </source>
</evidence>
<dbReference type="Gene3D" id="2.10.90.10">
    <property type="entry name" value="Cystine-knot cytokines"/>
    <property type="match status" value="1"/>
</dbReference>
<keyword evidence="5" id="KW-1015">Disulfide bond</keyword>
<keyword evidence="15" id="KW-1185">Reference proteome</keyword>
<sequence length="155" mass="17282">MMATSAFLSAVMGLLLPLAMAICVPTEYTLYVEKPGCDYCVAINTRICMGFCFSRDSNLKELAGPRFVLQRGCTYQEVEYHTTELPGCAPDADALFTYPVARTCHCSTCSTHSDECSTHKSQGMGGQCSKPVWPLYPYPEQSNYIQYDQGNRERE</sequence>
<evidence type="ECO:0000259" key="13">
    <source>
        <dbReference type="Pfam" id="PF00007"/>
    </source>
</evidence>
<dbReference type="PANTHER" id="PTHR11515:SF5">
    <property type="entry name" value="THYROTROPIN SUBUNIT BETA"/>
    <property type="match status" value="1"/>
</dbReference>
<dbReference type="PROSITE" id="PS00689">
    <property type="entry name" value="GLYCO_HORMONE_BETA_2"/>
    <property type="match status" value="1"/>
</dbReference>
<evidence type="ECO:0000256" key="8">
    <source>
        <dbReference type="ARBA" id="ARBA00039483"/>
    </source>
</evidence>
<dbReference type="GO" id="GO:0010817">
    <property type="term" value="P:regulation of hormone levels"/>
    <property type="evidence" value="ECO:0007669"/>
    <property type="project" value="UniProtKB-ARBA"/>
</dbReference>
<evidence type="ECO:0000256" key="4">
    <source>
        <dbReference type="ARBA" id="ARBA00022702"/>
    </source>
</evidence>
<evidence type="ECO:0000256" key="10">
    <source>
        <dbReference type="ARBA" id="ARBA00042931"/>
    </source>
</evidence>
<feature type="domain" description="Glycoprotein hormone subunit beta" evidence="13">
    <location>
        <begin position="21"/>
        <end position="122"/>
    </location>
</feature>
<evidence type="ECO:0000256" key="2">
    <source>
        <dbReference type="ARBA" id="ARBA00006552"/>
    </source>
</evidence>